<dbReference type="PANTHER" id="PTHR45919">
    <property type="entry name" value="GDP-MAN:MAN(3)GLCNAC(2)-PP-DOL ALPHA-1,2-MANNOSYLTRANSFERASE"/>
    <property type="match status" value="1"/>
</dbReference>
<protein>
    <submittedName>
        <fullName evidence="2">Glycosyltransferase</fullName>
    </submittedName>
</protein>
<feature type="domain" description="Glycosyl transferase family 1" evidence="1">
    <location>
        <begin position="179"/>
        <end position="298"/>
    </location>
</feature>
<dbReference type="GO" id="GO:0016020">
    <property type="term" value="C:membrane"/>
    <property type="evidence" value="ECO:0007669"/>
    <property type="project" value="TreeGrafter"/>
</dbReference>
<accession>H2C9W1</accession>
<dbReference type="eggNOG" id="arCOG01403">
    <property type="taxonomic scope" value="Archaea"/>
</dbReference>
<keyword evidence="3" id="KW-1185">Reference proteome</keyword>
<dbReference type="GO" id="GO:0004377">
    <property type="term" value="F:GDP-Man:Man(3)GlcNAc(2)-PP-Dol alpha-1,2-mannosyltransferase activity"/>
    <property type="evidence" value="ECO:0007669"/>
    <property type="project" value="InterPro"/>
</dbReference>
<dbReference type="OrthoDB" id="132546at2157"/>
<evidence type="ECO:0000313" key="3">
    <source>
        <dbReference type="Proteomes" id="UP000003980"/>
    </source>
</evidence>
<name>H2C9W1_9CREN</name>
<gene>
    <name evidence="2" type="ORF">MetMK1DRAFT_00033860</name>
</gene>
<dbReference type="AlphaFoldDB" id="H2C9W1"/>
<dbReference type="Proteomes" id="UP000003980">
    <property type="component" value="Unassembled WGS sequence"/>
</dbReference>
<dbReference type="Gene3D" id="3.40.50.2000">
    <property type="entry name" value="Glycogen Phosphorylase B"/>
    <property type="match status" value="1"/>
</dbReference>
<sequence length="347" mass="39246">MKATLVIHRVTKSPSGEGFVVRVSAELLREKNLDVTLATFSPPTDDLGFKNVRVFPIHLRRFDKYQRLLTMYSARKTRPDFFLNMMGVPIPLSDIAPHVVYGVAPEFSSVPSKYSSSLFWKLYLMPMKAVIGKLKSEAKRCVYLANSKYSAKAIKEVYDVEATVIYPPVDVQDFLKAFHETGEPFFVTVGRFEEGKRLDLALEFSARSGIRGVVIGAMEGKSYLKYLQKRKEELKANVVFLPNASRAQLLETMSRASLYFHPTPGEHFGIPIVEAMASGLIPLVPEDSGGAEIVPEFKYRSIQDAVELAKGWVEAPPSVRRELRDRSTMFSRENYKEKMLNILEKFS</sequence>
<dbReference type="InterPro" id="IPR038013">
    <property type="entry name" value="ALG11"/>
</dbReference>
<proteinExistence type="predicted"/>
<organism evidence="2 3">
    <name type="scientific">Metallosphaera yellowstonensis MK1</name>
    <dbReference type="NCBI Taxonomy" id="671065"/>
    <lineage>
        <taxon>Archaea</taxon>
        <taxon>Thermoproteota</taxon>
        <taxon>Thermoprotei</taxon>
        <taxon>Sulfolobales</taxon>
        <taxon>Sulfolobaceae</taxon>
        <taxon>Metallosphaera</taxon>
    </lineage>
</organism>
<dbReference type="SUPFAM" id="SSF53756">
    <property type="entry name" value="UDP-Glycosyltransferase/glycogen phosphorylase"/>
    <property type="match status" value="1"/>
</dbReference>
<dbReference type="PANTHER" id="PTHR45919:SF1">
    <property type="entry name" value="GDP-MAN:MAN(3)GLCNAC(2)-PP-DOL ALPHA-1,2-MANNOSYLTRANSFERASE"/>
    <property type="match status" value="1"/>
</dbReference>
<dbReference type="HOGENOM" id="CLU_017896_3_0_2"/>
<dbReference type="STRING" id="671065.MetMK1DRAFT_00033860"/>
<keyword evidence="2" id="KW-0808">Transferase</keyword>
<dbReference type="GO" id="GO:0006487">
    <property type="term" value="P:protein N-linked glycosylation"/>
    <property type="evidence" value="ECO:0007669"/>
    <property type="project" value="TreeGrafter"/>
</dbReference>
<evidence type="ECO:0000313" key="2">
    <source>
        <dbReference type="EMBL" id="EHP68937.1"/>
    </source>
</evidence>
<dbReference type="InterPro" id="IPR001296">
    <property type="entry name" value="Glyco_trans_1"/>
</dbReference>
<dbReference type="EMBL" id="JH597770">
    <property type="protein sequence ID" value="EHP68937.1"/>
    <property type="molecule type" value="Genomic_DNA"/>
</dbReference>
<reference evidence="2 3" key="1">
    <citation type="submission" date="2012-01" db="EMBL/GenBank/DDBJ databases">
        <title>Improved High-Quality Draft sequence of Metallosphaera yellowstonensis MK1.</title>
        <authorList>
            <consortium name="US DOE Joint Genome Institute"/>
            <person name="Lucas S."/>
            <person name="Han J."/>
            <person name="Cheng J.-F."/>
            <person name="Goodwin L."/>
            <person name="Pitluck S."/>
            <person name="Peters L."/>
            <person name="Teshima H."/>
            <person name="Detter J.C."/>
            <person name="Han C."/>
            <person name="Tapia R."/>
            <person name="Land M."/>
            <person name="Hauser L."/>
            <person name="Kyrpides N."/>
            <person name="Kozubal M."/>
            <person name="Macur R.E."/>
            <person name="Jay Z."/>
            <person name="Inskeep W."/>
            <person name="Woyke T."/>
        </authorList>
    </citation>
    <scope>NUCLEOTIDE SEQUENCE [LARGE SCALE GENOMIC DNA]</scope>
    <source>
        <strain evidence="2 3">MK1</strain>
    </source>
</reference>
<dbReference type="RefSeq" id="WP_009075867.1">
    <property type="nucleotide sequence ID" value="NZ_JH597770.1"/>
</dbReference>
<dbReference type="Pfam" id="PF00534">
    <property type="entry name" value="Glycos_transf_1"/>
    <property type="match status" value="1"/>
</dbReference>
<evidence type="ECO:0000259" key="1">
    <source>
        <dbReference type="Pfam" id="PF00534"/>
    </source>
</evidence>